<organism evidence="10 11">
    <name type="scientific">Glonium stellatum</name>
    <dbReference type="NCBI Taxonomy" id="574774"/>
    <lineage>
        <taxon>Eukaryota</taxon>
        <taxon>Fungi</taxon>
        <taxon>Dikarya</taxon>
        <taxon>Ascomycota</taxon>
        <taxon>Pezizomycotina</taxon>
        <taxon>Dothideomycetes</taxon>
        <taxon>Pleosporomycetidae</taxon>
        <taxon>Gloniales</taxon>
        <taxon>Gloniaceae</taxon>
        <taxon>Glonium</taxon>
    </lineage>
</organism>
<dbReference type="GO" id="GO:0006974">
    <property type="term" value="P:DNA damage response"/>
    <property type="evidence" value="ECO:0007669"/>
    <property type="project" value="UniProtKB-KW"/>
</dbReference>
<dbReference type="InterPro" id="IPR040038">
    <property type="entry name" value="TIPIN/Csm3/Swi3"/>
</dbReference>
<keyword evidence="4" id="KW-0236">DNA replication inhibitor</keyword>
<evidence type="ECO:0000256" key="1">
    <source>
        <dbReference type="ARBA" id="ARBA00004123"/>
    </source>
</evidence>
<evidence type="ECO:0000256" key="4">
    <source>
        <dbReference type="ARBA" id="ARBA00022880"/>
    </source>
</evidence>
<dbReference type="GO" id="GO:0003677">
    <property type="term" value="F:DNA binding"/>
    <property type="evidence" value="ECO:0007669"/>
    <property type="project" value="TreeGrafter"/>
</dbReference>
<dbReference type="GO" id="GO:0031298">
    <property type="term" value="C:replication fork protection complex"/>
    <property type="evidence" value="ECO:0007669"/>
    <property type="project" value="TreeGrafter"/>
</dbReference>
<accession>A0A8E2EZG8</accession>
<dbReference type="Pfam" id="PF07962">
    <property type="entry name" value="Swi3"/>
    <property type="match status" value="1"/>
</dbReference>
<dbReference type="PANTHER" id="PTHR13220:SF11">
    <property type="entry name" value="TIMELESS-INTERACTING PROTEIN"/>
    <property type="match status" value="1"/>
</dbReference>
<evidence type="ECO:0000256" key="8">
    <source>
        <dbReference type="SAM" id="MobiDB-lite"/>
    </source>
</evidence>
<evidence type="ECO:0000256" key="6">
    <source>
        <dbReference type="ARBA" id="ARBA00023306"/>
    </source>
</evidence>
<dbReference type="InterPro" id="IPR012923">
    <property type="entry name" value="Csm3"/>
</dbReference>
<feature type="compositionally biased region" description="Acidic residues" evidence="8">
    <location>
        <begin position="166"/>
        <end position="180"/>
    </location>
</feature>
<evidence type="ECO:0000313" key="11">
    <source>
        <dbReference type="Proteomes" id="UP000250140"/>
    </source>
</evidence>
<dbReference type="Proteomes" id="UP000250140">
    <property type="component" value="Unassembled WGS sequence"/>
</dbReference>
<dbReference type="EMBL" id="KV749787">
    <property type="protein sequence ID" value="OCL07780.1"/>
    <property type="molecule type" value="Genomic_DNA"/>
</dbReference>
<feature type="domain" description="Chromosome segregation in meiosis protein 3" evidence="9">
    <location>
        <begin position="77"/>
        <end position="159"/>
    </location>
</feature>
<comment type="function">
    <text evidence="7">Plays an important role in the control of DNA replication and the maintenance of replication fork stability.</text>
</comment>
<feature type="region of interest" description="Disordered" evidence="8">
    <location>
        <begin position="158"/>
        <end position="271"/>
    </location>
</feature>
<evidence type="ECO:0000256" key="2">
    <source>
        <dbReference type="ARBA" id="ARBA00006075"/>
    </source>
</evidence>
<keyword evidence="6 7" id="KW-0131">Cell cycle</keyword>
<feature type="compositionally biased region" description="Low complexity" evidence="8">
    <location>
        <begin position="235"/>
        <end position="244"/>
    </location>
</feature>
<evidence type="ECO:0000256" key="7">
    <source>
        <dbReference type="RuleBase" id="RU366049"/>
    </source>
</evidence>
<evidence type="ECO:0000256" key="3">
    <source>
        <dbReference type="ARBA" id="ARBA00022763"/>
    </source>
</evidence>
<keyword evidence="11" id="KW-1185">Reference proteome</keyword>
<reference evidence="10 11" key="1">
    <citation type="journal article" date="2016" name="Nat. Commun.">
        <title>Ectomycorrhizal ecology is imprinted in the genome of the dominant symbiotic fungus Cenococcum geophilum.</title>
        <authorList>
            <consortium name="DOE Joint Genome Institute"/>
            <person name="Peter M."/>
            <person name="Kohler A."/>
            <person name="Ohm R.A."/>
            <person name="Kuo A."/>
            <person name="Krutzmann J."/>
            <person name="Morin E."/>
            <person name="Arend M."/>
            <person name="Barry K.W."/>
            <person name="Binder M."/>
            <person name="Choi C."/>
            <person name="Clum A."/>
            <person name="Copeland A."/>
            <person name="Grisel N."/>
            <person name="Haridas S."/>
            <person name="Kipfer T."/>
            <person name="LaButti K."/>
            <person name="Lindquist E."/>
            <person name="Lipzen A."/>
            <person name="Maire R."/>
            <person name="Meier B."/>
            <person name="Mihaltcheva S."/>
            <person name="Molinier V."/>
            <person name="Murat C."/>
            <person name="Poggeler S."/>
            <person name="Quandt C.A."/>
            <person name="Sperisen C."/>
            <person name="Tritt A."/>
            <person name="Tisserant E."/>
            <person name="Crous P.W."/>
            <person name="Henrissat B."/>
            <person name="Nehls U."/>
            <person name="Egli S."/>
            <person name="Spatafora J.W."/>
            <person name="Grigoriev I.V."/>
            <person name="Martin F.M."/>
        </authorList>
    </citation>
    <scope>NUCLEOTIDE SEQUENCE [LARGE SCALE GENOMIC DNA]</scope>
    <source>
        <strain evidence="10 11">CBS 207.34</strain>
    </source>
</reference>
<dbReference type="GO" id="GO:0000076">
    <property type="term" value="P:DNA replication checkpoint signaling"/>
    <property type="evidence" value="ECO:0007669"/>
    <property type="project" value="UniProtKB-UniRule"/>
</dbReference>
<dbReference type="PANTHER" id="PTHR13220">
    <property type="entry name" value="TIMELESS INTERACTING-RELATED"/>
    <property type="match status" value="1"/>
</dbReference>
<proteinExistence type="inferred from homology"/>
<sequence length="286" mass="31581">MAPRSPTTRSIPHDGDELDDLFNYDATMDDAFNSLDTDKTVTGRQELNNRPNANGEKEGLGIDEEIKIVKKRQPIAKLDETRLLSAAGIPKLRRISKDRLKFKGKGHEFSDVARLLNMYQLWLDDLYPRAKFADGLAIIEKLGHSKRIQMMRREWIEEGKPKATEEIDPEENNQAEEEDSTTSRREADIEHNSPMERTSAETVSEIPVPGDVAETIEGPTSSDAGAGPDDDELDALLAEESALGPPGNNSLISGAAIPSRPPKPTAAQDDEFADDLDAMAEMDGLW</sequence>
<comment type="subcellular location">
    <subcellularLocation>
        <location evidence="1 7">Nucleus</location>
    </subcellularLocation>
</comment>
<dbReference type="AlphaFoldDB" id="A0A8E2EZG8"/>
<keyword evidence="5 7" id="KW-0539">Nucleus</keyword>
<feature type="compositionally biased region" description="Basic and acidic residues" evidence="8">
    <location>
        <begin position="181"/>
        <end position="194"/>
    </location>
</feature>
<evidence type="ECO:0000259" key="9">
    <source>
        <dbReference type="Pfam" id="PF07962"/>
    </source>
</evidence>
<evidence type="ECO:0000313" key="10">
    <source>
        <dbReference type="EMBL" id="OCL07780.1"/>
    </source>
</evidence>
<keyword evidence="3 7" id="KW-0227">DNA damage</keyword>
<comment type="similarity">
    <text evidence="2 7">Belongs to the CSM3 family.</text>
</comment>
<dbReference type="GO" id="GO:0043111">
    <property type="term" value="P:replication fork arrest"/>
    <property type="evidence" value="ECO:0007669"/>
    <property type="project" value="TreeGrafter"/>
</dbReference>
<evidence type="ECO:0000256" key="5">
    <source>
        <dbReference type="ARBA" id="ARBA00023242"/>
    </source>
</evidence>
<dbReference type="OrthoDB" id="437078at2759"/>
<gene>
    <name evidence="10" type="ORF">AOQ84DRAFT_341352</name>
</gene>
<name>A0A8E2EZG8_9PEZI</name>
<protein>
    <recommendedName>
        <fullName evidence="7">Chromosome segregation in meiosis protein</fullName>
    </recommendedName>
</protein>
<dbReference type="GO" id="GO:0031297">
    <property type="term" value="P:replication fork processing"/>
    <property type="evidence" value="ECO:0007669"/>
    <property type="project" value="UniProtKB-UniRule"/>
</dbReference>